<dbReference type="Proteomes" id="UP001589700">
    <property type="component" value="Unassembled WGS sequence"/>
</dbReference>
<dbReference type="InterPro" id="IPR039420">
    <property type="entry name" value="WalR-like"/>
</dbReference>
<accession>A0ABV5JVX2</accession>
<evidence type="ECO:0000256" key="1">
    <source>
        <dbReference type="ARBA" id="ARBA00022553"/>
    </source>
</evidence>
<dbReference type="Pfam" id="PF00196">
    <property type="entry name" value="GerE"/>
    <property type="match status" value="1"/>
</dbReference>
<evidence type="ECO:0000259" key="7">
    <source>
        <dbReference type="PROSITE" id="PS50110"/>
    </source>
</evidence>
<evidence type="ECO:0000313" key="9">
    <source>
        <dbReference type="Proteomes" id="UP001589700"/>
    </source>
</evidence>
<dbReference type="InterPro" id="IPR000792">
    <property type="entry name" value="Tscrpt_reg_LuxR_C"/>
</dbReference>
<evidence type="ECO:0000256" key="3">
    <source>
        <dbReference type="ARBA" id="ARBA00023125"/>
    </source>
</evidence>
<organism evidence="8 9">
    <name type="scientific">Dietzia aerolata</name>
    <dbReference type="NCBI Taxonomy" id="595984"/>
    <lineage>
        <taxon>Bacteria</taxon>
        <taxon>Bacillati</taxon>
        <taxon>Actinomycetota</taxon>
        <taxon>Actinomycetes</taxon>
        <taxon>Mycobacteriales</taxon>
        <taxon>Dietziaceae</taxon>
        <taxon>Dietzia</taxon>
    </lineage>
</organism>
<dbReference type="InterPro" id="IPR058245">
    <property type="entry name" value="NreC/VraR/RcsB-like_REC"/>
</dbReference>
<dbReference type="InterPro" id="IPR011006">
    <property type="entry name" value="CheY-like_superfamily"/>
</dbReference>
<dbReference type="SMART" id="SM00421">
    <property type="entry name" value="HTH_LUXR"/>
    <property type="match status" value="1"/>
</dbReference>
<name>A0ABV5JVX2_9ACTN</name>
<dbReference type="EMBL" id="JBHMDY010000033">
    <property type="protein sequence ID" value="MFB9261547.1"/>
    <property type="molecule type" value="Genomic_DNA"/>
</dbReference>
<evidence type="ECO:0000256" key="2">
    <source>
        <dbReference type="ARBA" id="ARBA00023015"/>
    </source>
</evidence>
<dbReference type="CDD" id="cd17535">
    <property type="entry name" value="REC_NarL-like"/>
    <property type="match status" value="1"/>
</dbReference>
<dbReference type="PANTHER" id="PTHR43214">
    <property type="entry name" value="TWO-COMPONENT RESPONSE REGULATOR"/>
    <property type="match status" value="1"/>
</dbReference>
<comment type="caution">
    <text evidence="8">The sequence shown here is derived from an EMBL/GenBank/DDBJ whole genome shotgun (WGS) entry which is preliminary data.</text>
</comment>
<sequence length="223" mass="22872">MTTTPPTHQAPTPPPSTAIRVLIADDHAVVRTGLRALLASEPTIEVIGDVAEAAAAVERARIGDVDVVLMDLRFAGDAGAGVRATAALRALPEPPQVLVLTSHDTDADIVGAIEAGACGYLLKDAGPDELLGAVRAAAAGESALSPTVAATLMGRLRNPGPVLTDRESEVLRAVSEGSTNRQVAASLHLSEATVKTHLVHIFDKLGVASRTAAVARARELGLV</sequence>
<dbReference type="SUPFAM" id="SSF52172">
    <property type="entry name" value="CheY-like"/>
    <property type="match status" value="1"/>
</dbReference>
<evidence type="ECO:0000256" key="5">
    <source>
        <dbReference type="PROSITE-ProRule" id="PRU00169"/>
    </source>
</evidence>
<dbReference type="PANTHER" id="PTHR43214:SF24">
    <property type="entry name" value="TRANSCRIPTIONAL REGULATORY PROTEIN NARL-RELATED"/>
    <property type="match status" value="1"/>
</dbReference>
<dbReference type="Gene3D" id="3.40.50.2300">
    <property type="match status" value="1"/>
</dbReference>
<dbReference type="PROSITE" id="PS50110">
    <property type="entry name" value="RESPONSE_REGULATORY"/>
    <property type="match status" value="1"/>
</dbReference>
<keyword evidence="9" id="KW-1185">Reference proteome</keyword>
<proteinExistence type="predicted"/>
<keyword evidence="2" id="KW-0805">Transcription regulation</keyword>
<dbReference type="Pfam" id="PF00072">
    <property type="entry name" value="Response_reg"/>
    <property type="match status" value="1"/>
</dbReference>
<dbReference type="SMART" id="SM00448">
    <property type="entry name" value="REC"/>
    <property type="match status" value="1"/>
</dbReference>
<dbReference type="InterPro" id="IPR016032">
    <property type="entry name" value="Sig_transdc_resp-reg_C-effctor"/>
</dbReference>
<reference evidence="8 9" key="1">
    <citation type="submission" date="2024-09" db="EMBL/GenBank/DDBJ databases">
        <authorList>
            <person name="Sun Q."/>
            <person name="Mori K."/>
        </authorList>
    </citation>
    <scope>NUCLEOTIDE SEQUENCE [LARGE SCALE GENOMIC DNA]</scope>
    <source>
        <strain evidence="8 9">CCM 7659</strain>
    </source>
</reference>
<dbReference type="PRINTS" id="PR00038">
    <property type="entry name" value="HTHLUXR"/>
</dbReference>
<evidence type="ECO:0000259" key="6">
    <source>
        <dbReference type="PROSITE" id="PS50043"/>
    </source>
</evidence>
<feature type="modified residue" description="4-aspartylphosphate" evidence="5">
    <location>
        <position position="71"/>
    </location>
</feature>
<dbReference type="InterPro" id="IPR001789">
    <property type="entry name" value="Sig_transdc_resp-reg_receiver"/>
</dbReference>
<evidence type="ECO:0000313" key="8">
    <source>
        <dbReference type="EMBL" id="MFB9261547.1"/>
    </source>
</evidence>
<dbReference type="CDD" id="cd06170">
    <property type="entry name" value="LuxR_C_like"/>
    <property type="match status" value="1"/>
</dbReference>
<evidence type="ECO:0000256" key="4">
    <source>
        <dbReference type="ARBA" id="ARBA00023163"/>
    </source>
</evidence>
<feature type="domain" description="Response regulatory" evidence="7">
    <location>
        <begin position="20"/>
        <end position="138"/>
    </location>
</feature>
<keyword evidence="3" id="KW-0238">DNA-binding</keyword>
<feature type="domain" description="HTH luxR-type" evidence="6">
    <location>
        <begin position="156"/>
        <end position="221"/>
    </location>
</feature>
<gene>
    <name evidence="8" type="ORF">ACFFVD_17355</name>
</gene>
<keyword evidence="1 5" id="KW-0597">Phosphoprotein</keyword>
<dbReference type="PROSITE" id="PS00622">
    <property type="entry name" value="HTH_LUXR_1"/>
    <property type="match status" value="1"/>
</dbReference>
<dbReference type="PROSITE" id="PS50043">
    <property type="entry name" value="HTH_LUXR_2"/>
    <property type="match status" value="1"/>
</dbReference>
<dbReference type="RefSeq" id="WP_182632380.1">
    <property type="nucleotide sequence ID" value="NZ_JAALDM010000138.1"/>
</dbReference>
<dbReference type="SUPFAM" id="SSF46894">
    <property type="entry name" value="C-terminal effector domain of the bipartite response regulators"/>
    <property type="match status" value="1"/>
</dbReference>
<protein>
    <submittedName>
        <fullName evidence="8">Response regulator</fullName>
    </submittedName>
</protein>
<keyword evidence="4" id="KW-0804">Transcription</keyword>